<keyword evidence="1" id="KW-0479">Metal-binding</keyword>
<evidence type="ECO:0000313" key="3">
    <source>
        <dbReference type="EMBL" id="SMR62174.1"/>
    </source>
</evidence>
<dbReference type="SMART" id="SM00184">
    <property type="entry name" value="RING"/>
    <property type="match status" value="1"/>
</dbReference>
<dbReference type="CDD" id="cd16454">
    <property type="entry name" value="RING-H2_PA-TM-RING"/>
    <property type="match status" value="1"/>
</dbReference>
<dbReference type="GO" id="GO:0008270">
    <property type="term" value="F:zinc ion binding"/>
    <property type="evidence" value="ECO:0007669"/>
    <property type="project" value="UniProtKB-KW"/>
</dbReference>
<dbReference type="Pfam" id="PF13639">
    <property type="entry name" value="zf-RING_2"/>
    <property type="match status" value="1"/>
</dbReference>
<dbReference type="AlphaFoldDB" id="A0A2H1H8R3"/>
<sequence>MDGRIPNAAAVAIQLAAIQMHMLEQIRLDDARINQAGPIDEVAVLAQIRLDIASEMSDGVLDARGTAVNAQPLEGLEEDGTLQQPTSWYRTPVNRDEENLRARVRQARITPADTIRERELLQQERQRELATAQAEPVPNMGSPEDTRIQLLIYKIALHDADVNEYVALSWLDPVGIFTTEDKVAFMSILRSNIQTWEHPFGEPDDSLPPRHIRRSGPELDTQTWSQRIEYLQENRERLAADCLLALANTGAEDLYLGWTHRQNMDRILQRAITVTKWQRAITEWYFAGDTNNTAPPDLVQWLVNQSRRKGWPAEPAHFHVHDMQRTFLAMLGQRFEYNIFGQIIDANTYTEPVSPITPLEPTRRAFSARPAPITQVSVQITEADVLEDDPCGICHMEYEAGEARSTLGCNHRFHTDCITPWISQGGTCPFRCARPSP</sequence>
<dbReference type="Gene3D" id="3.30.40.10">
    <property type="entry name" value="Zinc/RING finger domain, C3HC4 (zinc finger)"/>
    <property type="match status" value="1"/>
</dbReference>
<dbReference type="InterPro" id="IPR013083">
    <property type="entry name" value="Znf_RING/FYVE/PHD"/>
</dbReference>
<accession>A0A2H1H8R3</accession>
<evidence type="ECO:0000256" key="1">
    <source>
        <dbReference type="PROSITE-ProRule" id="PRU00175"/>
    </source>
</evidence>
<dbReference type="InterPro" id="IPR033276">
    <property type="entry name" value="BB"/>
</dbReference>
<organism evidence="3 4">
    <name type="scientific">Zymoseptoria tritici ST99CH_1E4</name>
    <dbReference type="NCBI Taxonomy" id="1276532"/>
    <lineage>
        <taxon>Eukaryota</taxon>
        <taxon>Fungi</taxon>
        <taxon>Dikarya</taxon>
        <taxon>Ascomycota</taxon>
        <taxon>Pezizomycotina</taxon>
        <taxon>Dothideomycetes</taxon>
        <taxon>Dothideomycetidae</taxon>
        <taxon>Mycosphaerellales</taxon>
        <taxon>Mycosphaerellaceae</taxon>
        <taxon>Zymoseptoria</taxon>
    </lineage>
</organism>
<feature type="domain" description="RING-type" evidence="2">
    <location>
        <begin position="391"/>
        <end position="429"/>
    </location>
</feature>
<dbReference type="PANTHER" id="PTHR46400:SF5">
    <property type="entry name" value="RING-TYPE DOMAIN-CONTAINING PROTEIN"/>
    <property type="match status" value="1"/>
</dbReference>
<protein>
    <recommendedName>
        <fullName evidence="2">RING-type domain-containing protein</fullName>
    </recommendedName>
</protein>
<dbReference type="PANTHER" id="PTHR46400">
    <property type="entry name" value="RING/U-BOX SUPERFAMILY PROTEIN"/>
    <property type="match status" value="1"/>
</dbReference>
<gene>
    <name evidence="3" type="ORF">ZT1E4_G11487</name>
</gene>
<dbReference type="GO" id="GO:0046621">
    <property type="term" value="P:negative regulation of organ growth"/>
    <property type="evidence" value="ECO:0007669"/>
    <property type="project" value="InterPro"/>
</dbReference>
<name>A0A2H1H8R3_ZYMTR</name>
<keyword evidence="1" id="KW-0862">Zinc</keyword>
<reference evidence="4" key="1">
    <citation type="submission" date="2017-05" db="EMBL/GenBank/DDBJ databases">
        <authorList>
            <person name="Song R."/>
            <person name="Chenine A.L."/>
            <person name="Ruprecht R.M."/>
        </authorList>
    </citation>
    <scope>NUCLEOTIDE SEQUENCE [LARGE SCALE GENOMIC DNA]</scope>
</reference>
<dbReference type="Proteomes" id="UP000245764">
    <property type="component" value="Chromosome 13"/>
</dbReference>
<keyword evidence="1" id="KW-0863">Zinc-finger</keyword>
<proteinExistence type="predicted"/>
<dbReference type="EMBL" id="LT854265">
    <property type="protein sequence ID" value="SMR62174.1"/>
    <property type="molecule type" value="Genomic_DNA"/>
</dbReference>
<dbReference type="GO" id="GO:0016567">
    <property type="term" value="P:protein ubiquitination"/>
    <property type="evidence" value="ECO:0007669"/>
    <property type="project" value="InterPro"/>
</dbReference>
<dbReference type="InterPro" id="IPR001841">
    <property type="entry name" value="Znf_RING"/>
</dbReference>
<evidence type="ECO:0000259" key="2">
    <source>
        <dbReference type="PROSITE" id="PS50089"/>
    </source>
</evidence>
<dbReference type="SUPFAM" id="SSF57850">
    <property type="entry name" value="RING/U-box"/>
    <property type="match status" value="1"/>
</dbReference>
<evidence type="ECO:0000313" key="4">
    <source>
        <dbReference type="Proteomes" id="UP000245764"/>
    </source>
</evidence>
<dbReference type="GO" id="GO:0004842">
    <property type="term" value="F:ubiquitin-protein transferase activity"/>
    <property type="evidence" value="ECO:0007669"/>
    <property type="project" value="InterPro"/>
</dbReference>
<dbReference type="PROSITE" id="PS50089">
    <property type="entry name" value="ZF_RING_2"/>
    <property type="match status" value="1"/>
</dbReference>